<evidence type="ECO:0000313" key="1">
    <source>
        <dbReference type="EMBL" id="RDB28003.1"/>
    </source>
</evidence>
<gene>
    <name evidence="1" type="ORF">Hypma_002248</name>
</gene>
<comment type="caution">
    <text evidence="1">The sequence shown here is derived from an EMBL/GenBank/DDBJ whole genome shotgun (WGS) entry which is preliminary data.</text>
</comment>
<protein>
    <submittedName>
        <fullName evidence="1">Uncharacterized protein</fullName>
    </submittedName>
</protein>
<organism evidence="1 2">
    <name type="scientific">Hypsizygus marmoreus</name>
    <name type="common">White beech mushroom</name>
    <name type="synonym">Agaricus marmoreus</name>
    <dbReference type="NCBI Taxonomy" id="39966"/>
    <lineage>
        <taxon>Eukaryota</taxon>
        <taxon>Fungi</taxon>
        <taxon>Dikarya</taxon>
        <taxon>Basidiomycota</taxon>
        <taxon>Agaricomycotina</taxon>
        <taxon>Agaricomycetes</taxon>
        <taxon>Agaricomycetidae</taxon>
        <taxon>Agaricales</taxon>
        <taxon>Tricholomatineae</taxon>
        <taxon>Lyophyllaceae</taxon>
        <taxon>Hypsizygus</taxon>
    </lineage>
</organism>
<reference evidence="1" key="1">
    <citation type="submission" date="2018-04" db="EMBL/GenBank/DDBJ databases">
        <title>Whole genome sequencing of Hypsizygus marmoreus.</title>
        <authorList>
            <person name="Choi I.-G."/>
            <person name="Min B."/>
            <person name="Kim J.-G."/>
            <person name="Kim S."/>
            <person name="Oh Y.-L."/>
            <person name="Kong W.-S."/>
            <person name="Park H."/>
            <person name="Jeong J."/>
            <person name="Song E.-S."/>
        </authorList>
    </citation>
    <scope>NUCLEOTIDE SEQUENCE [LARGE SCALE GENOMIC DNA]</scope>
    <source>
        <strain evidence="1">51987-8</strain>
    </source>
</reference>
<dbReference type="Proteomes" id="UP000076154">
    <property type="component" value="Unassembled WGS sequence"/>
</dbReference>
<evidence type="ECO:0000313" key="2">
    <source>
        <dbReference type="Proteomes" id="UP000076154"/>
    </source>
</evidence>
<dbReference type="EMBL" id="LUEZ02000013">
    <property type="protein sequence ID" value="RDB28003.1"/>
    <property type="molecule type" value="Genomic_DNA"/>
</dbReference>
<accession>A0A369K856</accession>
<keyword evidence="2" id="KW-1185">Reference proteome</keyword>
<proteinExistence type="predicted"/>
<name>A0A369K856_HYPMA</name>
<sequence>MVFSTKTSTQMSLETFSDSTRRWRRILGVLQRILAGTQTLCSQASRKAAAVRCQRFHDPESEEKAAEIDSEPFASRRSSLRAATLLQLLGDIPRSGVSSCSYGGMTITDIVIESSSRQCVIWDTALVLVAKSLKTTSHEWENRRTWQAVALGLGTSYIKSITLWTVVTLRSYSKMSHWFQPRYMLSLPEAHKIVTSAYLPEHV</sequence>
<dbReference type="AlphaFoldDB" id="A0A369K856"/>
<dbReference type="InParanoid" id="A0A369K856"/>